<dbReference type="Proteomes" id="UP000032483">
    <property type="component" value="Unassembled WGS sequence"/>
</dbReference>
<dbReference type="RefSeq" id="WP_050005073.1">
    <property type="nucleotide sequence ID" value="NZ_JXXK01000008.1"/>
</dbReference>
<gene>
    <name evidence="3" type="ORF">TQ39_07410</name>
</gene>
<dbReference type="SUPFAM" id="SSF56349">
    <property type="entry name" value="DNA breaking-rejoining enzymes"/>
    <property type="match status" value="1"/>
</dbReference>
<evidence type="ECO:0000259" key="2">
    <source>
        <dbReference type="PROSITE" id="PS51898"/>
    </source>
</evidence>
<keyword evidence="1" id="KW-0233">DNA recombination</keyword>
<evidence type="ECO:0000313" key="4">
    <source>
        <dbReference type="Proteomes" id="UP000032483"/>
    </source>
</evidence>
<name>A0A0D8J0F3_9FIRM</name>
<dbReference type="GO" id="GO:0006310">
    <property type="term" value="P:DNA recombination"/>
    <property type="evidence" value="ECO:0007669"/>
    <property type="project" value="UniProtKB-KW"/>
</dbReference>
<dbReference type="Gene3D" id="1.10.443.10">
    <property type="entry name" value="Intergrase catalytic core"/>
    <property type="match status" value="1"/>
</dbReference>
<dbReference type="InterPro" id="IPR002104">
    <property type="entry name" value="Integrase_catalytic"/>
</dbReference>
<keyword evidence="4" id="KW-1185">Reference proteome</keyword>
<reference evidence="3" key="1">
    <citation type="submission" date="2015-02" db="EMBL/GenBank/DDBJ databases">
        <title>A novel member of the family Ruminococcaceae isolated from human feces.</title>
        <authorList>
            <person name="Shkoporov A.N."/>
            <person name="Chaplin A.V."/>
            <person name="Motuzova O.V."/>
            <person name="Kafarskaia L.I."/>
            <person name="Khokhlova E.V."/>
            <person name="Efimov B.A."/>
        </authorList>
    </citation>
    <scope>NUCLEOTIDE SEQUENCE [LARGE SCALE GENOMIC DNA]</scope>
    <source>
        <strain evidence="3">585-1</strain>
    </source>
</reference>
<dbReference type="AlphaFoldDB" id="A0A0D8J0F3"/>
<dbReference type="Pfam" id="PF00589">
    <property type="entry name" value="Phage_integrase"/>
    <property type="match status" value="1"/>
</dbReference>
<comment type="caution">
    <text evidence="3">The sequence shown here is derived from an EMBL/GenBank/DDBJ whole genome shotgun (WGS) entry which is preliminary data.</text>
</comment>
<evidence type="ECO:0000256" key="1">
    <source>
        <dbReference type="ARBA" id="ARBA00023172"/>
    </source>
</evidence>
<organism evidence="3 4">
    <name type="scientific">Ruthenibacterium lactatiformans</name>
    <dbReference type="NCBI Taxonomy" id="1550024"/>
    <lineage>
        <taxon>Bacteria</taxon>
        <taxon>Bacillati</taxon>
        <taxon>Bacillota</taxon>
        <taxon>Clostridia</taxon>
        <taxon>Eubacteriales</taxon>
        <taxon>Oscillospiraceae</taxon>
        <taxon>Ruthenibacterium</taxon>
    </lineage>
</organism>
<dbReference type="GO" id="GO:0015074">
    <property type="term" value="P:DNA integration"/>
    <property type="evidence" value="ECO:0007669"/>
    <property type="project" value="InterPro"/>
</dbReference>
<accession>A0A0D8J0F3</accession>
<sequence length="305" mass="34669">MPDNTVSLKNNAEKCILIDASSLFQNRLMNAHSFERKPRTAKPAASSTSSKKSADPIYDPYLIKQISEYLISVNKPWAYRLNAIWCLGITTGCRISALVRKGKKGKASDPDDDYTPLFIRDIMDTPDTFKERIILHERKVKKMFGPILTKMATDAISLYLSKCRKGFSMDEPLFIGQKSKTEAIEEGTVNRDFARVKAALNIRTAFTTHTMRKTFAHYAAPVISKLRLEGIVFIDPHTLDIIRVSTCHYDNSLTKQYAGWDIPTSDAVRNELSRFYENPSIMPQVERLLTLASQHKSHLNFSRED</sequence>
<evidence type="ECO:0000313" key="3">
    <source>
        <dbReference type="EMBL" id="KJF40219.1"/>
    </source>
</evidence>
<dbReference type="GeneID" id="42856440"/>
<dbReference type="InterPro" id="IPR011010">
    <property type="entry name" value="DNA_brk_join_enz"/>
</dbReference>
<dbReference type="PROSITE" id="PS51898">
    <property type="entry name" value="TYR_RECOMBINASE"/>
    <property type="match status" value="1"/>
</dbReference>
<proteinExistence type="predicted"/>
<dbReference type="GO" id="GO:0003677">
    <property type="term" value="F:DNA binding"/>
    <property type="evidence" value="ECO:0007669"/>
    <property type="project" value="InterPro"/>
</dbReference>
<feature type="domain" description="Tyr recombinase" evidence="2">
    <location>
        <begin position="52"/>
        <end position="273"/>
    </location>
</feature>
<protein>
    <recommendedName>
        <fullName evidence="2">Tyr recombinase domain-containing protein</fullName>
    </recommendedName>
</protein>
<dbReference type="InterPro" id="IPR013762">
    <property type="entry name" value="Integrase-like_cat_sf"/>
</dbReference>
<dbReference type="EMBL" id="JXXK01000008">
    <property type="protein sequence ID" value="KJF40219.1"/>
    <property type="molecule type" value="Genomic_DNA"/>
</dbReference>